<evidence type="ECO:0000256" key="1">
    <source>
        <dbReference type="SAM" id="Phobius"/>
    </source>
</evidence>
<comment type="caution">
    <text evidence="2">The sequence shown here is derived from an EMBL/GenBank/DDBJ whole genome shotgun (WGS) entry which is preliminary data.</text>
</comment>
<dbReference type="Proteomes" id="UP001501295">
    <property type="component" value="Unassembled WGS sequence"/>
</dbReference>
<dbReference type="EMBL" id="BAABLM010000011">
    <property type="protein sequence ID" value="GAA4685780.1"/>
    <property type="molecule type" value="Genomic_DNA"/>
</dbReference>
<reference evidence="3" key="1">
    <citation type="journal article" date="2019" name="Int. J. Syst. Evol. Microbiol.">
        <title>The Global Catalogue of Microorganisms (GCM) 10K type strain sequencing project: providing services to taxonomists for standard genome sequencing and annotation.</title>
        <authorList>
            <consortium name="The Broad Institute Genomics Platform"/>
            <consortium name="The Broad Institute Genome Sequencing Center for Infectious Disease"/>
            <person name="Wu L."/>
            <person name="Ma J."/>
        </authorList>
    </citation>
    <scope>NUCLEOTIDE SEQUENCE [LARGE SCALE GENOMIC DNA]</scope>
    <source>
        <strain evidence="3">JCM 18956</strain>
    </source>
</reference>
<proteinExistence type="predicted"/>
<feature type="transmembrane region" description="Helical" evidence="1">
    <location>
        <begin position="115"/>
        <end position="133"/>
    </location>
</feature>
<sequence length="185" mass="20395">MLVANRFSEWRDRSSLPATFAFLFVVFTAGQLLISGFWSRGNWVPAAIGYGIGGVVYAAMLTGIIAWRRRRSGGADTTAAINRACRTGHAPAEVDAAIWLPELARRVSNLERDRILGPVVFGCFAAVGVVLVVLGESVWVSLGLTIFFVAFGVYYWFARRRILTRTASVLEQVDTRTPVEPHPTY</sequence>
<organism evidence="2 3">
    <name type="scientific">Frondihabitans cladoniiphilus</name>
    <dbReference type="NCBI Taxonomy" id="715785"/>
    <lineage>
        <taxon>Bacteria</taxon>
        <taxon>Bacillati</taxon>
        <taxon>Actinomycetota</taxon>
        <taxon>Actinomycetes</taxon>
        <taxon>Micrococcales</taxon>
        <taxon>Microbacteriaceae</taxon>
        <taxon>Frondihabitans</taxon>
    </lineage>
</organism>
<keyword evidence="3" id="KW-1185">Reference proteome</keyword>
<accession>A0ABP8WBL1</accession>
<keyword evidence="1" id="KW-0472">Membrane</keyword>
<feature type="transmembrane region" description="Helical" evidence="1">
    <location>
        <begin position="139"/>
        <end position="157"/>
    </location>
</feature>
<gene>
    <name evidence="2" type="ORF">GCM10025780_35300</name>
</gene>
<keyword evidence="1" id="KW-1133">Transmembrane helix</keyword>
<feature type="transmembrane region" description="Helical" evidence="1">
    <location>
        <begin position="44"/>
        <end position="67"/>
    </location>
</feature>
<feature type="transmembrane region" description="Helical" evidence="1">
    <location>
        <begin position="20"/>
        <end position="38"/>
    </location>
</feature>
<evidence type="ECO:0008006" key="4">
    <source>
        <dbReference type="Google" id="ProtNLM"/>
    </source>
</evidence>
<keyword evidence="1" id="KW-0812">Transmembrane</keyword>
<protein>
    <recommendedName>
        <fullName evidence="4">Integral membrane protein</fullName>
    </recommendedName>
</protein>
<evidence type="ECO:0000313" key="3">
    <source>
        <dbReference type="Proteomes" id="UP001501295"/>
    </source>
</evidence>
<evidence type="ECO:0000313" key="2">
    <source>
        <dbReference type="EMBL" id="GAA4685780.1"/>
    </source>
</evidence>
<name>A0ABP8WBL1_9MICO</name>